<gene>
    <name evidence="1" type="ORF">ACFFJ3_07280</name>
</gene>
<dbReference type="Gene3D" id="3.40.630.30">
    <property type="match status" value="1"/>
</dbReference>
<organism evidence="1 2">
    <name type="scientific">Serratia aquatilis</name>
    <dbReference type="NCBI Taxonomy" id="1737515"/>
    <lineage>
        <taxon>Bacteria</taxon>
        <taxon>Pseudomonadati</taxon>
        <taxon>Pseudomonadota</taxon>
        <taxon>Gammaproteobacteria</taxon>
        <taxon>Enterobacterales</taxon>
        <taxon>Yersiniaceae</taxon>
        <taxon>Serratia</taxon>
    </lineage>
</organism>
<sequence length="182" mass="20622">MSNIYEELKIYATANFIIRLISEDDAKSLLKCYSDINSRPLFNSDMCIGNFNFNTAEEIKSAIIAWLGCYEREEFIRFSIVDKKTNLAVGTIEMFAMVDADKVSTGVLRLDISSEYENEISLTEIITLCTEEFFDAFSVEKMVTKAIPLAKKRIASLSALGFKACNFRGNESYYSLAKKTTR</sequence>
<accession>A0ABV6EC32</accession>
<dbReference type="GO" id="GO:0016746">
    <property type="term" value="F:acyltransferase activity"/>
    <property type="evidence" value="ECO:0007669"/>
    <property type="project" value="UniProtKB-KW"/>
</dbReference>
<evidence type="ECO:0000313" key="1">
    <source>
        <dbReference type="EMBL" id="MFC0226304.1"/>
    </source>
</evidence>
<dbReference type="SUPFAM" id="SSF55729">
    <property type="entry name" value="Acyl-CoA N-acyltransferases (Nat)"/>
    <property type="match status" value="1"/>
</dbReference>
<keyword evidence="1" id="KW-0012">Acyltransferase</keyword>
<dbReference type="EMBL" id="JBHLXG010000005">
    <property type="protein sequence ID" value="MFC0226304.1"/>
    <property type="molecule type" value="Genomic_DNA"/>
</dbReference>
<keyword evidence="2" id="KW-1185">Reference proteome</keyword>
<protein>
    <submittedName>
        <fullName evidence="1">GNAT family N-acetyltransferase</fullName>
        <ecNumber evidence="1">2.3.-.-</ecNumber>
    </submittedName>
</protein>
<dbReference type="Proteomes" id="UP001589792">
    <property type="component" value="Unassembled WGS sequence"/>
</dbReference>
<name>A0ABV6EC32_9GAMM</name>
<proteinExistence type="predicted"/>
<comment type="caution">
    <text evidence="1">The sequence shown here is derived from an EMBL/GenBank/DDBJ whole genome shotgun (WGS) entry which is preliminary data.</text>
</comment>
<evidence type="ECO:0000313" key="2">
    <source>
        <dbReference type="Proteomes" id="UP001589792"/>
    </source>
</evidence>
<keyword evidence="1" id="KW-0808">Transferase</keyword>
<dbReference type="EC" id="2.3.-.-" evidence="1"/>
<dbReference type="InterPro" id="IPR016181">
    <property type="entry name" value="Acyl_CoA_acyltransferase"/>
</dbReference>
<dbReference type="RefSeq" id="WP_380674003.1">
    <property type="nucleotide sequence ID" value="NZ_CP173186.1"/>
</dbReference>
<reference evidence="1 2" key="1">
    <citation type="submission" date="2024-09" db="EMBL/GenBank/DDBJ databases">
        <authorList>
            <person name="Sun Q."/>
            <person name="Mori K."/>
        </authorList>
    </citation>
    <scope>NUCLEOTIDE SEQUENCE [LARGE SCALE GENOMIC DNA]</scope>
    <source>
        <strain evidence="1 2">CCM 8626</strain>
    </source>
</reference>